<dbReference type="OrthoDB" id="655030at2759"/>
<evidence type="ECO:0000256" key="1">
    <source>
        <dbReference type="ARBA" id="ARBA00022630"/>
    </source>
</evidence>
<keyword evidence="4" id="KW-0812">Transmembrane</keyword>
<dbReference type="InterPro" id="IPR051104">
    <property type="entry name" value="FAD_monoxygenase"/>
</dbReference>
<reference evidence="6" key="1">
    <citation type="journal article" date="2020" name="Fungal Divers.">
        <title>Resolving the Mortierellaceae phylogeny through synthesis of multi-gene phylogenetics and phylogenomics.</title>
        <authorList>
            <person name="Vandepol N."/>
            <person name="Liber J."/>
            <person name="Desiro A."/>
            <person name="Na H."/>
            <person name="Kennedy M."/>
            <person name="Barry K."/>
            <person name="Grigoriev I.V."/>
            <person name="Miller A.N."/>
            <person name="O'Donnell K."/>
            <person name="Stajich J.E."/>
            <person name="Bonito G."/>
        </authorList>
    </citation>
    <scope>NUCLEOTIDE SEQUENCE</scope>
    <source>
        <strain evidence="6">NRRL 6426</strain>
    </source>
</reference>
<evidence type="ECO:0000259" key="5">
    <source>
        <dbReference type="Pfam" id="PF01494"/>
    </source>
</evidence>
<dbReference type="Proteomes" id="UP000748756">
    <property type="component" value="Unassembled WGS sequence"/>
</dbReference>
<evidence type="ECO:0000313" key="6">
    <source>
        <dbReference type="EMBL" id="KAF9150008.1"/>
    </source>
</evidence>
<keyword evidence="1" id="KW-0285">Flavoprotein</keyword>
<dbReference type="PANTHER" id="PTHR46720">
    <property type="entry name" value="HYDROXYLASE, PUTATIVE (AFU_ORTHOLOGUE AFUA_3G01460)-RELATED"/>
    <property type="match status" value="1"/>
</dbReference>
<dbReference type="EMBL" id="JAAAUQ010000464">
    <property type="protein sequence ID" value="KAF9150008.1"/>
    <property type="molecule type" value="Genomic_DNA"/>
</dbReference>
<feature type="domain" description="FAD-binding" evidence="5">
    <location>
        <begin position="15"/>
        <end position="186"/>
    </location>
</feature>
<keyword evidence="4" id="KW-1133">Transmembrane helix</keyword>
<keyword evidence="2" id="KW-0274">FAD</keyword>
<dbReference type="PANTHER" id="PTHR46720:SF3">
    <property type="entry name" value="FAD-BINDING DOMAIN-CONTAINING PROTEIN-RELATED"/>
    <property type="match status" value="1"/>
</dbReference>
<comment type="caution">
    <text evidence="6">The sequence shown here is derived from an EMBL/GenBank/DDBJ whole genome shotgun (WGS) entry which is preliminary data.</text>
</comment>
<gene>
    <name evidence="6" type="ORF">BG015_008179</name>
</gene>
<keyword evidence="7" id="KW-1185">Reference proteome</keyword>
<name>A0A9P5RXC3_9FUNG</name>
<accession>A0A9P5RXC3</accession>
<dbReference type="InterPro" id="IPR002938">
    <property type="entry name" value="FAD-bd"/>
</dbReference>
<dbReference type="GO" id="GO:0016491">
    <property type="term" value="F:oxidoreductase activity"/>
    <property type="evidence" value="ECO:0007669"/>
    <property type="project" value="UniProtKB-KW"/>
</dbReference>
<evidence type="ECO:0000313" key="7">
    <source>
        <dbReference type="Proteomes" id="UP000748756"/>
    </source>
</evidence>
<dbReference type="GO" id="GO:0071949">
    <property type="term" value="F:FAD binding"/>
    <property type="evidence" value="ECO:0007669"/>
    <property type="project" value="InterPro"/>
</dbReference>
<dbReference type="PRINTS" id="PR00420">
    <property type="entry name" value="RNGMNOXGNASE"/>
</dbReference>
<protein>
    <recommendedName>
        <fullName evidence="5">FAD-binding domain-containing protein</fullName>
    </recommendedName>
</protein>
<dbReference type="AlphaFoldDB" id="A0A9P5RXC3"/>
<sequence>MTATTTKQTPLAPPTVLIVGAGLGGVMLGALLEKVSTPYTILKRASTVKPLGAALSIVGILLVLFERLQILDEFVSLAKSYTQSTVENEAGEMLSTTNYVPFQTLTGYRSYIIARPALYNLLLKQIPAHKIHFGKRVLTVSEDNDDEDKVHIQTADGATYQGDILIGADGAYSAVRQRLYEKLKAGGTLPKIDEEDLPFSCTCLVDQTEPLDLEEYPELKVPKV</sequence>
<dbReference type="GO" id="GO:0044550">
    <property type="term" value="P:secondary metabolite biosynthetic process"/>
    <property type="evidence" value="ECO:0007669"/>
    <property type="project" value="TreeGrafter"/>
</dbReference>
<evidence type="ECO:0000256" key="2">
    <source>
        <dbReference type="ARBA" id="ARBA00022827"/>
    </source>
</evidence>
<feature type="transmembrane region" description="Helical" evidence="4">
    <location>
        <begin position="51"/>
        <end position="70"/>
    </location>
</feature>
<proteinExistence type="predicted"/>
<evidence type="ECO:0000256" key="3">
    <source>
        <dbReference type="ARBA" id="ARBA00023002"/>
    </source>
</evidence>
<organism evidence="6 7">
    <name type="scientific">Linnemannia schmuckeri</name>
    <dbReference type="NCBI Taxonomy" id="64567"/>
    <lineage>
        <taxon>Eukaryota</taxon>
        <taxon>Fungi</taxon>
        <taxon>Fungi incertae sedis</taxon>
        <taxon>Mucoromycota</taxon>
        <taxon>Mortierellomycotina</taxon>
        <taxon>Mortierellomycetes</taxon>
        <taxon>Mortierellales</taxon>
        <taxon>Mortierellaceae</taxon>
        <taxon>Linnemannia</taxon>
    </lineage>
</organism>
<keyword evidence="3" id="KW-0560">Oxidoreductase</keyword>
<evidence type="ECO:0000256" key="4">
    <source>
        <dbReference type="SAM" id="Phobius"/>
    </source>
</evidence>
<keyword evidence="4" id="KW-0472">Membrane</keyword>
<dbReference type="Pfam" id="PF01494">
    <property type="entry name" value="FAD_binding_3"/>
    <property type="match status" value="1"/>
</dbReference>
<dbReference type="Gene3D" id="3.50.50.60">
    <property type="entry name" value="FAD/NAD(P)-binding domain"/>
    <property type="match status" value="1"/>
</dbReference>
<feature type="transmembrane region" description="Helical" evidence="4">
    <location>
        <begin position="12"/>
        <end position="31"/>
    </location>
</feature>
<dbReference type="InterPro" id="IPR036188">
    <property type="entry name" value="FAD/NAD-bd_sf"/>
</dbReference>
<dbReference type="SUPFAM" id="SSF51905">
    <property type="entry name" value="FAD/NAD(P)-binding domain"/>
    <property type="match status" value="1"/>
</dbReference>